<protein>
    <recommendedName>
        <fullName evidence="3">PAS domain-containing protein</fullName>
    </recommendedName>
</protein>
<dbReference type="Proteomes" id="UP001500279">
    <property type="component" value="Unassembled WGS sequence"/>
</dbReference>
<reference evidence="2" key="1">
    <citation type="journal article" date="2019" name="Int. J. Syst. Evol. Microbiol.">
        <title>The Global Catalogue of Microorganisms (GCM) 10K type strain sequencing project: providing services to taxonomists for standard genome sequencing and annotation.</title>
        <authorList>
            <consortium name="The Broad Institute Genomics Platform"/>
            <consortium name="The Broad Institute Genome Sequencing Center for Infectious Disease"/>
            <person name="Wu L."/>
            <person name="Ma J."/>
        </authorList>
    </citation>
    <scope>NUCLEOTIDE SEQUENCE [LARGE SCALE GENOMIC DNA]</scope>
    <source>
        <strain evidence="2">JCM 15503</strain>
    </source>
</reference>
<dbReference type="RefSeq" id="WP_231009977.1">
    <property type="nucleotide sequence ID" value="NZ_BAAAEW010000026.1"/>
</dbReference>
<accession>A0ABP3VNH9</accession>
<dbReference type="EMBL" id="BAAAEW010000026">
    <property type="protein sequence ID" value="GAA0760755.1"/>
    <property type="molecule type" value="Genomic_DNA"/>
</dbReference>
<name>A0ABP3VNH9_9BURK</name>
<sequence length="207" mass="22703">MSRSLLKQCLAEAWQRVMDEAYADQMIDSERGLQLYFGHALMAGFKARDMQRRIYVEPVFVGQQGRLRVPDLAICHAGQLIGVVMLRYLPRGAPEVEKDLTTLRSFAGAGRDLLLSQERYLGPGDEVQRLYVLAPEPLLCWAGVYRGPQRRLVEQQAADLGERFVGLHAVTAARRPPVVSMVGHGGVAVPGEADEPVAADAHAGADV</sequence>
<evidence type="ECO:0000313" key="2">
    <source>
        <dbReference type="Proteomes" id="UP001500279"/>
    </source>
</evidence>
<evidence type="ECO:0000313" key="1">
    <source>
        <dbReference type="EMBL" id="GAA0760755.1"/>
    </source>
</evidence>
<gene>
    <name evidence="1" type="ORF">GCM10009107_43630</name>
</gene>
<evidence type="ECO:0008006" key="3">
    <source>
        <dbReference type="Google" id="ProtNLM"/>
    </source>
</evidence>
<comment type="caution">
    <text evidence="1">The sequence shown here is derived from an EMBL/GenBank/DDBJ whole genome shotgun (WGS) entry which is preliminary data.</text>
</comment>
<organism evidence="1 2">
    <name type="scientific">Ideonella azotifigens</name>
    <dbReference type="NCBI Taxonomy" id="513160"/>
    <lineage>
        <taxon>Bacteria</taxon>
        <taxon>Pseudomonadati</taxon>
        <taxon>Pseudomonadota</taxon>
        <taxon>Betaproteobacteria</taxon>
        <taxon>Burkholderiales</taxon>
        <taxon>Sphaerotilaceae</taxon>
        <taxon>Ideonella</taxon>
    </lineage>
</organism>
<keyword evidence="2" id="KW-1185">Reference proteome</keyword>
<proteinExistence type="predicted"/>